<sequence length="122" mass="14381">MEIVFFLWFVIIIGFAFLRMFLKKRFGIDQEEQAGIPVKKFERWNNWLMILAIIVLAVNMQDSLELFFFWIFVIFFVGNATQISLEWKYLKGSRKYQVSLINSVLSGLAIIIFITVAITQMN</sequence>
<feature type="transmembrane region" description="Helical" evidence="1">
    <location>
        <begin position="6"/>
        <end position="22"/>
    </location>
</feature>
<keyword evidence="1" id="KW-1133">Transmembrane helix</keyword>
<feature type="transmembrane region" description="Helical" evidence="1">
    <location>
        <begin position="67"/>
        <end position="87"/>
    </location>
</feature>
<evidence type="ECO:0008006" key="4">
    <source>
        <dbReference type="Google" id="ProtNLM"/>
    </source>
</evidence>
<feature type="transmembrane region" description="Helical" evidence="1">
    <location>
        <begin position="43"/>
        <end position="61"/>
    </location>
</feature>
<dbReference type="RefSeq" id="WP_065525194.1">
    <property type="nucleotide sequence ID" value="NZ_CP016543.2"/>
</dbReference>
<keyword evidence="3" id="KW-1185">Reference proteome</keyword>
<dbReference type="KEGG" id="pdg:BCM40_01350"/>
<evidence type="ECO:0000313" key="3">
    <source>
        <dbReference type="Proteomes" id="UP000092495"/>
    </source>
</evidence>
<dbReference type="Pfam" id="PF13789">
    <property type="entry name" value="DUF4181"/>
    <property type="match status" value="1"/>
</dbReference>
<gene>
    <name evidence="2" type="ORF">BCM40_01350</name>
</gene>
<protein>
    <recommendedName>
        <fullName evidence="4">DUF4181 domain-containing protein</fullName>
    </recommendedName>
</protein>
<proteinExistence type="predicted"/>
<reference evidence="2" key="1">
    <citation type="submission" date="2016-10" db="EMBL/GenBank/DDBJ databases">
        <authorList>
            <person name="See-Too W.S."/>
        </authorList>
    </citation>
    <scope>NUCLEOTIDE SEQUENCE</scope>
    <source>
        <strain evidence="2">DSM 22276</strain>
    </source>
</reference>
<organism evidence="2 3">
    <name type="scientific">Planococcus donghaensis</name>
    <dbReference type="NCBI Taxonomy" id="414778"/>
    <lineage>
        <taxon>Bacteria</taxon>
        <taxon>Bacillati</taxon>
        <taxon>Bacillota</taxon>
        <taxon>Bacilli</taxon>
        <taxon>Bacillales</taxon>
        <taxon>Caryophanaceae</taxon>
        <taxon>Planococcus</taxon>
    </lineage>
</organism>
<evidence type="ECO:0000256" key="1">
    <source>
        <dbReference type="SAM" id="Phobius"/>
    </source>
</evidence>
<dbReference type="InterPro" id="IPR025441">
    <property type="entry name" value="DUF4181"/>
</dbReference>
<dbReference type="OrthoDB" id="2626526at2"/>
<keyword evidence="1" id="KW-0812">Transmembrane</keyword>
<dbReference type="EMBL" id="CP016543">
    <property type="protein sequence ID" value="ANU22063.1"/>
    <property type="molecule type" value="Genomic_DNA"/>
</dbReference>
<feature type="transmembrane region" description="Helical" evidence="1">
    <location>
        <begin position="99"/>
        <end position="119"/>
    </location>
</feature>
<dbReference type="AlphaFoldDB" id="A0A1C7EDF8"/>
<evidence type="ECO:0000313" key="2">
    <source>
        <dbReference type="EMBL" id="ANU22063.1"/>
    </source>
</evidence>
<name>A0A1C7EDF8_9BACL</name>
<dbReference type="Proteomes" id="UP000092495">
    <property type="component" value="Chromosome"/>
</dbReference>
<accession>A0A1C7EDF8</accession>
<keyword evidence="1" id="KW-0472">Membrane</keyword>